<dbReference type="Pfam" id="PF07250">
    <property type="entry name" value="Glyoxal_oxid_N"/>
    <property type="match status" value="1"/>
</dbReference>
<dbReference type="InterPro" id="IPR037293">
    <property type="entry name" value="Gal_Oxidase_central_sf"/>
</dbReference>
<evidence type="ECO:0000259" key="1">
    <source>
        <dbReference type="Pfam" id="PF07250"/>
    </source>
</evidence>
<dbReference type="SUPFAM" id="SSF50965">
    <property type="entry name" value="Galactose oxidase, central domain"/>
    <property type="match status" value="1"/>
</dbReference>
<dbReference type="EMBL" id="LR862149">
    <property type="protein sequence ID" value="CAD1831275.1"/>
    <property type="molecule type" value="Genomic_DNA"/>
</dbReference>
<protein>
    <recommendedName>
        <fullName evidence="1">Glyoxal oxidase N-terminal domain-containing protein</fullName>
    </recommendedName>
</protein>
<dbReference type="AlphaFoldDB" id="A0A6V7PK84"/>
<dbReference type="PANTHER" id="PTHR32208">
    <property type="entry name" value="SECRETED PROTEIN-RELATED"/>
    <property type="match status" value="1"/>
</dbReference>
<dbReference type="PANTHER" id="PTHR32208:SF62">
    <property type="entry name" value="OXIDASE, PUTATIVE, EXPRESSED-RELATED"/>
    <property type="match status" value="1"/>
</dbReference>
<name>A0A6V7PK84_ANACO</name>
<accession>A0A6V7PK84</accession>
<sequence>MVIQKTSFPSTFFKKPDPEENNLYPFVHLNVDGKLFIFANNRAILFYYENQTVVRTYPKMPDGHPRNYPSTGSSVLLPIKPPYTEAEVLICGGAPAGSYILAHHKKKFVPALNTCGRIKITDKSPVWTMESMPTPRVMGDMLLLPNGEVLLINGAAAGAAGWELGDDPVQTPVIYRPDGPVGERFKIQQPSSIPRLYHSTAVLLRDGRVLVGGSNPHEFYVFSGMKYPTKLSLEAFKPEYLSAANSPK</sequence>
<reference evidence="2" key="1">
    <citation type="submission" date="2020-07" db="EMBL/GenBank/DDBJ databases">
        <authorList>
            <person name="Lin J."/>
        </authorList>
    </citation>
    <scope>NUCLEOTIDE SEQUENCE</scope>
</reference>
<feature type="domain" description="Glyoxal oxidase N-terminal" evidence="1">
    <location>
        <begin position="11"/>
        <end position="240"/>
    </location>
</feature>
<dbReference type="InterPro" id="IPR009880">
    <property type="entry name" value="Glyoxal_oxidase_N"/>
</dbReference>
<gene>
    <name evidence="2" type="ORF">CB5_LOCUS14486</name>
</gene>
<proteinExistence type="predicted"/>
<dbReference type="Gene3D" id="2.130.10.80">
    <property type="entry name" value="Galactose oxidase/kelch, beta-propeller"/>
    <property type="match status" value="1"/>
</dbReference>
<organism evidence="2">
    <name type="scientific">Ananas comosus var. bracteatus</name>
    <name type="common">red pineapple</name>
    <dbReference type="NCBI Taxonomy" id="296719"/>
    <lineage>
        <taxon>Eukaryota</taxon>
        <taxon>Viridiplantae</taxon>
        <taxon>Streptophyta</taxon>
        <taxon>Embryophyta</taxon>
        <taxon>Tracheophyta</taxon>
        <taxon>Spermatophyta</taxon>
        <taxon>Magnoliopsida</taxon>
        <taxon>Liliopsida</taxon>
        <taxon>Poales</taxon>
        <taxon>Bromeliaceae</taxon>
        <taxon>Bromelioideae</taxon>
        <taxon>Ananas</taxon>
    </lineage>
</organism>
<evidence type="ECO:0000313" key="2">
    <source>
        <dbReference type="EMBL" id="CAD1831275.1"/>
    </source>
</evidence>
<dbReference type="InterPro" id="IPR011043">
    <property type="entry name" value="Gal_Oxase/kelch_b-propeller"/>
</dbReference>